<keyword evidence="19" id="KW-1185">Reference proteome</keyword>
<comment type="caution">
    <text evidence="18">The sequence shown here is derived from an EMBL/GenBank/DDBJ whole genome shotgun (WGS) entry which is preliminary data.</text>
</comment>
<evidence type="ECO:0000256" key="4">
    <source>
        <dbReference type="ARBA" id="ARBA00022452"/>
    </source>
</evidence>
<keyword evidence="10 13" id="KW-0472">Membrane</keyword>
<dbReference type="CDD" id="cd01347">
    <property type="entry name" value="ligand_gated_channel"/>
    <property type="match status" value="1"/>
</dbReference>
<evidence type="ECO:0000256" key="1">
    <source>
        <dbReference type="ARBA" id="ARBA00004571"/>
    </source>
</evidence>
<gene>
    <name evidence="18" type="ORF">HQN59_19995</name>
</gene>
<dbReference type="InterPro" id="IPR037066">
    <property type="entry name" value="Plug_dom_sf"/>
</dbReference>
<dbReference type="SUPFAM" id="SSF56935">
    <property type="entry name" value="Porins"/>
    <property type="match status" value="1"/>
</dbReference>
<keyword evidence="8" id="KW-0406">Ion transport</keyword>
<dbReference type="PROSITE" id="PS52016">
    <property type="entry name" value="TONB_DEPENDENT_REC_3"/>
    <property type="match status" value="1"/>
</dbReference>
<proteinExistence type="inferred from homology"/>
<keyword evidence="9 14" id="KW-0798">TonB box</keyword>
<dbReference type="EMBL" id="JABWMJ010000010">
    <property type="protein sequence ID" value="NUZ08053.1"/>
    <property type="molecule type" value="Genomic_DNA"/>
</dbReference>
<evidence type="ECO:0000256" key="13">
    <source>
        <dbReference type="PROSITE-ProRule" id="PRU01360"/>
    </source>
</evidence>
<evidence type="ECO:0000259" key="17">
    <source>
        <dbReference type="Pfam" id="PF07715"/>
    </source>
</evidence>
<dbReference type="AlphaFoldDB" id="A0A7Y6NRM4"/>
<evidence type="ECO:0000256" key="8">
    <source>
        <dbReference type="ARBA" id="ARBA00023065"/>
    </source>
</evidence>
<dbReference type="InterPro" id="IPR012910">
    <property type="entry name" value="Plug_dom"/>
</dbReference>
<evidence type="ECO:0000259" key="16">
    <source>
        <dbReference type="Pfam" id="PF00593"/>
    </source>
</evidence>
<comment type="subcellular location">
    <subcellularLocation>
        <location evidence="1 13">Cell outer membrane</location>
        <topology evidence="1 13">Multi-pass membrane protein</topology>
    </subcellularLocation>
</comment>
<feature type="signal peptide" evidence="15">
    <location>
        <begin position="1"/>
        <end position="46"/>
    </location>
</feature>
<evidence type="ECO:0000256" key="7">
    <source>
        <dbReference type="ARBA" id="ARBA00023004"/>
    </source>
</evidence>
<comment type="similarity">
    <text evidence="2 13 14">Belongs to the TonB-dependent receptor family.</text>
</comment>
<organism evidence="18 19">
    <name type="scientific">Piscinibacter koreensis</name>
    <dbReference type="NCBI Taxonomy" id="2742824"/>
    <lineage>
        <taxon>Bacteria</taxon>
        <taxon>Pseudomonadati</taxon>
        <taxon>Pseudomonadota</taxon>
        <taxon>Betaproteobacteria</taxon>
        <taxon>Burkholderiales</taxon>
        <taxon>Sphaerotilaceae</taxon>
        <taxon>Piscinibacter</taxon>
    </lineage>
</organism>
<keyword evidence="15" id="KW-0732">Signal</keyword>
<dbReference type="Gene3D" id="2.170.130.10">
    <property type="entry name" value="TonB-dependent receptor, plug domain"/>
    <property type="match status" value="1"/>
</dbReference>
<dbReference type="InterPro" id="IPR036942">
    <property type="entry name" value="Beta-barrel_TonB_sf"/>
</dbReference>
<evidence type="ECO:0000256" key="9">
    <source>
        <dbReference type="ARBA" id="ARBA00023077"/>
    </source>
</evidence>
<dbReference type="Pfam" id="PF00593">
    <property type="entry name" value="TonB_dep_Rec_b-barrel"/>
    <property type="match status" value="1"/>
</dbReference>
<feature type="domain" description="TonB-dependent receptor-like beta-barrel" evidence="16">
    <location>
        <begin position="283"/>
        <end position="704"/>
    </location>
</feature>
<keyword evidence="7" id="KW-0408">Iron</keyword>
<feature type="domain" description="TonB-dependent receptor plug" evidence="17">
    <location>
        <begin position="79"/>
        <end position="189"/>
    </location>
</feature>
<dbReference type="PANTHER" id="PTHR32552">
    <property type="entry name" value="FERRICHROME IRON RECEPTOR-RELATED"/>
    <property type="match status" value="1"/>
</dbReference>
<dbReference type="InterPro" id="IPR039426">
    <property type="entry name" value="TonB-dep_rcpt-like"/>
</dbReference>
<dbReference type="GO" id="GO:0006826">
    <property type="term" value="P:iron ion transport"/>
    <property type="evidence" value="ECO:0007669"/>
    <property type="project" value="UniProtKB-KW"/>
</dbReference>
<keyword evidence="11 18" id="KW-0675">Receptor</keyword>
<evidence type="ECO:0000313" key="18">
    <source>
        <dbReference type="EMBL" id="NUZ08053.1"/>
    </source>
</evidence>
<keyword evidence="6 13" id="KW-0812">Transmembrane</keyword>
<reference evidence="18 19" key="1">
    <citation type="submission" date="2020-06" db="EMBL/GenBank/DDBJ databases">
        <title>Schlegella sp. ID0723 isolated from air conditioner.</title>
        <authorList>
            <person name="Kim D.Y."/>
            <person name="Kim D.-U."/>
        </authorList>
    </citation>
    <scope>NUCLEOTIDE SEQUENCE [LARGE SCALE GENOMIC DNA]</scope>
    <source>
        <strain evidence="18 19">ID0723</strain>
    </source>
</reference>
<name>A0A7Y6NRM4_9BURK</name>
<evidence type="ECO:0000256" key="10">
    <source>
        <dbReference type="ARBA" id="ARBA00023136"/>
    </source>
</evidence>
<evidence type="ECO:0000313" key="19">
    <source>
        <dbReference type="Proteomes" id="UP000529637"/>
    </source>
</evidence>
<evidence type="ECO:0000256" key="2">
    <source>
        <dbReference type="ARBA" id="ARBA00009810"/>
    </source>
</evidence>
<dbReference type="Gene3D" id="2.40.170.20">
    <property type="entry name" value="TonB-dependent receptor, beta-barrel domain"/>
    <property type="match status" value="1"/>
</dbReference>
<evidence type="ECO:0000256" key="6">
    <source>
        <dbReference type="ARBA" id="ARBA00022692"/>
    </source>
</evidence>
<evidence type="ECO:0000256" key="11">
    <source>
        <dbReference type="ARBA" id="ARBA00023170"/>
    </source>
</evidence>
<sequence>MSHFRSATPAFLAAAARRPSASARHFRLAPLALAASACAIGSLAHAQTPAGPTGGAPASPTTQLAPVVVTATRTEVAPFDVPASIDLISGELIRDARPQVNISETLGSVPGLLARDRQNYAQDVQISVRGFGARSTFGIRGVRVYVDGVPATLPDGQGQLSHIDLGSADRIEVLRGPFSSLYGNSSGGVIQVFTEEGEGAPTVSTSVAAGSDSTYRVGLKASGSNGPFGYVVSASEFSTDGYRDHSKSERRLVNAKLTLKPTDDGKFTLVANHFALPKAQDPLGLTRAQFEADPRGVDPSALSFDTRKTVEQTQLGATYEHRIDANHSLRALVYAGTRATEQFQAIPTGPQASPLHPGGVIDLDRNYSGTDLRWTGRWRLGGAPLSVVAGIAYDLLREHRRGYQNFVGTETGVLGALRRDENNRVSNFDQYLQGSFEFAPRWTLNAGLRHSKVRFSSRDHYVAGTNPDDSGGVNYSATLPVLGLMFKATDNVHLYATAGRGFETPTLNELAYRANGQTGLNLDLDPARSNNLEVGVKTRAAAWGQFGLALFQTRTKDEIVTLSNVGGRSTFQNAGSTRRRGIEAAWSQDFANDLRAQVAYTWLDARYRDAFATCTGSPCNTPNLTIPSGNRIPGVARQSLYAALGWAPVQGWRAGIEARALGGVFVNDANSDAARRYVTANVNVGYVAKLGPWDLAAFGRVDNVFDKRYIGSVIVNEGNARYFEPAPGRIWTAGLTGSLRF</sequence>
<evidence type="ECO:0000256" key="5">
    <source>
        <dbReference type="ARBA" id="ARBA00022496"/>
    </source>
</evidence>
<accession>A0A7Y6NRM4</accession>
<dbReference type="PANTHER" id="PTHR32552:SF81">
    <property type="entry name" value="TONB-DEPENDENT OUTER MEMBRANE RECEPTOR"/>
    <property type="match status" value="1"/>
</dbReference>
<protein>
    <submittedName>
        <fullName evidence="18">TonB-dependent receptor</fullName>
    </submittedName>
</protein>
<dbReference type="Proteomes" id="UP000529637">
    <property type="component" value="Unassembled WGS sequence"/>
</dbReference>
<evidence type="ECO:0000256" key="14">
    <source>
        <dbReference type="RuleBase" id="RU003357"/>
    </source>
</evidence>
<evidence type="ECO:0000256" key="15">
    <source>
        <dbReference type="SAM" id="SignalP"/>
    </source>
</evidence>
<dbReference type="GO" id="GO:0009279">
    <property type="term" value="C:cell outer membrane"/>
    <property type="evidence" value="ECO:0007669"/>
    <property type="project" value="UniProtKB-SubCell"/>
</dbReference>
<dbReference type="InterPro" id="IPR000531">
    <property type="entry name" value="Beta-barrel_TonB"/>
</dbReference>
<keyword evidence="4 13" id="KW-1134">Transmembrane beta strand</keyword>
<evidence type="ECO:0000256" key="12">
    <source>
        <dbReference type="ARBA" id="ARBA00023237"/>
    </source>
</evidence>
<evidence type="ECO:0000256" key="3">
    <source>
        <dbReference type="ARBA" id="ARBA00022448"/>
    </source>
</evidence>
<keyword evidence="5" id="KW-0410">Iron transport</keyword>
<dbReference type="Pfam" id="PF07715">
    <property type="entry name" value="Plug"/>
    <property type="match status" value="1"/>
</dbReference>
<keyword evidence="12 13" id="KW-0998">Cell outer membrane</keyword>
<keyword evidence="3 13" id="KW-0813">Transport</keyword>
<feature type="chain" id="PRO_5030677403" evidence="15">
    <location>
        <begin position="47"/>
        <end position="741"/>
    </location>
</feature>